<dbReference type="eggNOG" id="COG2318">
    <property type="taxonomic scope" value="Bacteria"/>
</dbReference>
<reference evidence="1 2" key="1">
    <citation type="submission" date="2014-04" db="EMBL/GenBank/DDBJ databases">
        <title>Aquimarina sp. 22II-S11-z7 Genome Sequencing.</title>
        <authorList>
            <person name="Lai Q."/>
        </authorList>
    </citation>
    <scope>NUCLEOTIDE SEQUENCE [LARGE SCALE GENOMIC DNA]</scope>
    <source>
        <strain evidence="1 2">22II-S11-z7</strain>
    </source>
</reference>
<proteinExistence type="predicted"/>
<dbReference type="STRING" id="1317122.ATO12_04160"/>
<organism evidence="1 2">
    <name type="scientific">Aquimarina atlantica</name>
    <dbReference type="NCBI Taxonomy" id="1317122"/>
    <lineage>
        <taxon>Bacteria</taxon>
        <taxon>Pseudomonadati</taxon>
        <taxon>Bacteroidota</taxon>
        <taxon>Flavobacteriia</taxon>
        <taxon>Flavobacteriales</taxon>
        <taxon>Flavobacteriaceae</taxon>
        <taxon>Aquimarina</taxon>
    </lineage>
</organism>
<dbReference type="InterPro" id="IPR034660">
    <property type="entry name" value="DinB/YfiT-like"/>
</dbReference>
<gene>
    <name evidence="1" type="ORF">ATO12_04160</name>
</gene>
<dbReference type="AlphaFoldDB" id="A0A023C101"/>
<protein>
    <recommendedName>
        <fullName evidence="3">DinB-like domain-containing protein</fullName>
    </recommendedName>
</protein>
<keyword evidence="2" id="KW-1185">Reference proteome</keyword>
<name>A0A023C101_9FLAO</name>
<dbReference type="Gene3D" id="1.20.120.450">
    <property type="entry name" value="dinb family like domain"/>
    <property type="match status" value="1"/>
</dbReference>
<evidence type="ECO:0000313" key="1">
    <source>
        <dbReference type="EMBL" id="EZH75992.1"/>
    </source>
</evidence>
<accession>A0A023C101</accession>
<dbReference type="EMBL" id="AQRA01000001">
    <property type="protein sequence ID" value="EZH75992.1"/>
    <property type="molecule type" value="Genomic_DNA"/>
</dbReference>
<comment type="caution">
    <text evidence="1">The sequence shown here is derived from an EMBL/GenBank/DDBJ whole genome shotgun (WGS) entry which is preliminary data.</text>
</comment>
<dbReference type="SUPFAM" id="SSF109854">
    <property type="entry name" value="DinB/YfiT-like putative metalloenzymes"/>
    <property type="match status" value="1"/>
</dbReference>
<evidence type="ECO:0000313" key="2">
    <source>
        <dbReference type="Proteomes" id="UP000023541"/>
    </source>
</evidence>
<evidence type="ECO:0008006" key="3">
    <source>
        <dbReference type="Google" id="ProtNLM"/>
    </source>
</evidence>
<dbReference type="Proteomes" id="UP000023541">
    <property type="component" value="Unassembled WGS sequence"/>
</dbReference>
<sequence>MKFLSKVVITNKDFLKMPYQQIPEYPENYSSGNIISRLIDGLGYRYYWATDTLTDIDLKYKPSTKGFNTYETIEHIYWLSIMITNTAQNLPCIRLTPADLSPMNFDILREKTLYNLKEASELYAEKTKDDMNNYMIVIQSEGNKGEFPFWHMINGPISDALYHTGQIVSFRRTTGNPIDPKVNVFTGKARS</sequence>